<evidence type="ECO:0000256" key="9">
    <source>
        <dbReference type="RuleBase" id="RU365051"/>
    </source>
</evidence>
<dbReference type="InterPro" id="IPR010920">
    <property type="entry name" value="LSM_dom_sf"/>
</dbReference>
<accession>A0A0H5BI38</accession>
<keyword evidence="4" id="KW-0963">Cytoplasm</keyword>
<evidence type="ECO:0000256" key="6">
    <source>
        <dbReference type="ARBA" id="ARBA00023187"/>
    </source>
</evidence>
<evidence type="ECO:0000259" key="10">
    <source>
        <dbReference type="SMART" id="SM00651"/>
    </source>
</evidence>
<dbReference type="GO" id="GO:0030532">
    <property type="term" value="C:small nuclear ribonucleoprotein complex"/>
    <property type="evidence" value="ECO:0007669"/>
    <property type="project" value="InterPro"/>
</dbReference>
<keyword evidence="11" id="KW-0542">Nucleomorph</keyword>
<dbReference type="PANTHER" id="PTHR12777">
    <property type="entry name" value="SMALL NUCLEAR RIBONUCLEOPROTEIN SM D2"/>
    <property type="match status" value="1"/>
</dbReference>
<dbReference type="EMBL" id="AB996602">
    <property type="protein sequence ID" value="BAS01788.1"/>
    <property type="molecule type" value="Genomic_DNA"/>
</dbReference>
<keyword evidence="5 9" id="KW-0507">mRNA processing</keyword>
<evidence type="ECO:0000256" key="8">
    <source>
        <dbReference type="ARBA" id="ARBA00023274"/>
    </source>
</evidence>
<dbReference type="SMART" id="SM00651">
    <property type="entry name" value="Sm"/>
    <property type="match status" value="1"/>
</dbReference>
<dbReference type="GO" id="GO:0006397">
    <property type="term" value="P:mRNA processing"/>
    <property type="evidence" value="ECO:0007669"/>
    <property type="project" value="UniProtKB-KW"/>
</dbReference>
<dbReference type="SUPFAM" id="SSF50182">
    <property type="entry name" value="Sm-like ribonucleoproteins"/>
    <property type="match status" value="1"/>
</dbReference>
<dbReference type="InterPro" id="IPR027248">
    <property type="entry name" value="Sm_D2"/>
</dbReference>
<keyword evidence="7 9" id="KW-0539">Nucleus</keyword>
<gene>
    <name evidence="11" type="primary">snrnpSmD2</name>
</gene>
<dbReference type="Gene3D" id="2.30.30.100">
    <property type="match status" value="1"/>
</dbReference>
<keyword evidence="8 9" id="KW-0687">Ribonucleoprotein</keyword>
<protein>
    <recommendedName>
        <fullName evidence="9">Small nuclear ribonucleoprotein Sm D2</fullName>
        <shortName evidence="9">Sm-D2</shortName>
    </recommendedName>
    <alternativeName>
        <fullName evidence="9">snRNP core protein D2</fullName>
    </alternativeName>
</protein>
<comment type="similarity">
    <text evidence="3 9">Belongs to the snRNP core protein family.</text>
</comment>
<evidence type="ECO:0000256" key="3">
    <source>
        <dbReference type="ARBA" id="ARBA00008146"/>
    </source>
</evidence>
<geneLocation type="nucleomorph" evidence="11"/>
<dbReference type="Pfam" id="PF01423">
    <property type="entry name" value="LSM"/>
    <property type="match status" value="1"/>
</dbReference>
<sequence length="102" mass="11766">MTDLGNGEATQIGPYVFIKSIIKSNSKIIIETTNNRKYHGYLRIFDRYCNLIIEDVTEMWIEKKNTGSDNSTSLSLVSLEKYYPRLFIRGDSVILISKIIQK</sequence>
<comment type="subcellular location">
    <subcellularLocation>
        <location evidence="2">Cytoplasm</location>
        <location evidence="2">Cytosol</location>
    </subcellularLocation>
    <subcellularLocation>
        <location evidence="1 9">Nucleus</location>
    </subcellularLocation>
</comment>
<evidence type="ECO:0000313" key="11">
    <source>
        <dbReference type="EMBL" id="BAS01788.1"/>
    </source>
</evidence>
<reference evidence="11" key="1">
    <citation type="journal article" date="2015" name="Genome Biol. Evol.">
        <title>Nucleomorph Genome Sequences of Two Chlorarachniophytes, Amorphochlora amoebiformis and Lotharella vacuolata.</title>
        <authorList>
            <person name="Suzuki S."/>
            <person name="Shirato S."/>
            <person name="Hirakawa Y."/>
            <person name="Ishida K."/>
        </authorList>
    </citation>
    <scope>NUCLEOTIDE SEQUENCE</scope>
    <source>
        <strain evidence="11">CCMP2058</strain>
    </source>
</reference>
<feature type="domain" description="Sm" evidence="10">
    <location>
        <begin position="16"/>
        <end position="98"/>
    </location>
</feature>
<name>A0A0H5BI38_9EUKA</name>
<evidence type="ECO:0000256" key="1">
    <source>
        <dbReference type="ARBA" id="ARBA00004123"/>
    </source>
</evidence>
<dbReference type="AlphaFoldDB" id="A0A0H5BI38"/>
<evidence type="ECO:0000256" key="2">
    <source>
        <dbReference type="ARBA" id="ARBA00004514"/>
    </source>
</evidence>
<organism evidence="11">
    <name type="scientific">Amorphochlora amoebiformis</name>
    <dbReference type="NCBI Taxonomy" id="1561963"/>
    <lineage>
        <taxon>Eukaryota</taxon>
        <taxon>Sar</taxon>
        <taxon>Rhizaria</taxon>
        <taxon>Cercozoa</taxon>
        <taxon>Chlorarachniophyceae</taxon>
        <taxon>Amorphochlora</taxon>
    </lineage>
</organism>
<evidence type="ECO:0000256" key="7">
    <source>
        <dbReference type="ARBA" id="ARBA00023242"/>
    </source>
</evidence>
<evidence type="ECO:0000256" key="5">
    <source>
        <dbReference type="ARBA" id="ARBA00022664"/>
    </source>
</evidence>
<keyword evidence="6 9" id="KW-0508">mRNA splicing</keyword>
<dbReference type="InterPro" id="IPR001163">
    <property type="entry name" value="Sm_dom_euk/arc"/>
</dbReference>
<evidence type="ECO:0000256" key="4">
    <source>
        <dbReference type="ARBA" id="ARBA00022490"/>
    </source>
</evidence>
<dbReference type="GO" id="GO:0008380">
    <property type="term" value="P:RNA splicing"/>
    <property type="evidence" value="ECO:0007669"/>
    <property type="project" value="UniProtKB-KW"/>
</dbReference>
<proteinExistence type="inferred from homology"/>
<dbReference type="GO" id="GO:0005829">
    <property type="term" value="C:cytosol"/>
    <property type="evidence" value="ECO:0007669"/>
    <property type="project" value="UniProtKB-SubCell"/>
</dbReference>